<dbReference type="EMBL" id="CP020663">
    <property type="protein sequence ID" value="ATF10497.1"/>
    <property type="molecule type" value="Genomic_DNA"/>
</dbReference>
<evidence type="ECO:0008006" key="3">
    <source>
        <dbReference type="Google" id="ProtNLM"/>
    </source>
</evidence>
<dbReference type="Proteomes" id="UP000218160">
    <property type="component" value="Chromosome 2"/>
</dbReference>
<sequence>MKCYLPIQIYLPQNHKILGNGTYDIRQCYEIVRIKREILLIPPKKEVIFENEVWLS</sequence>
<proteinExistence type="predicted"/>
<organism evidence="1 2">
    <name type="scientific">Candidatus Enterovibrio altilux</name>
    <dbReference type="NCBI Taxonomy" id="1927128"/>
    <lineage>
        <taxon>Bacteria</taxon>
        <taxon>Pseudomonadati</taxon>
        <taxon>Pseudomonadota</taxon>
        <taxon>Gammaproteobacteria</taxon>
        <taxon>Vibrionales</taxon>
        <taxon>Vibrionaceae</taxon>
        <taxon>Enterovibrio</taxon>
    </lineage>
</organism>
<evidence type="ECO:0000313" key="2">
    <source>
        <dbReference type="Proteomes" id="UP000218160"/>
    </source>
</evidence>
<gene>
    <name evidence="1" type="ORF">BTN50_2089</name>
</gene>
<dbReference type="KEGG" id="elux:BTN50_2089"/>
<evidence type="ECO:0000313" key="1">
    <source>
        <dbReference type="EMBL" id="ATF10497.1"/>
    </source>
</evidence>
<accession>A0A291BBX5</accession>
<keyword evidence="2" id="KW-1185">Reference proteome</keyword>
<name>A0A291BBX5_9GAMM</name>
<protein>
    <recommendedName>
        <fullName evidence="3">Mobile element protein</fullName>
    </recommendedName>
</protein>
<reference evidence="2" key="1">
    <citation type="submission" date="2017-04" db="EMBL/GenBank/DDBJ databases">
        <title>Genome evolution of the luminous symbionts of deep sea anglerfish.</title>
        <authorList>
            <person name="Hendry T.A."/>
        </authorList>
    </citation>
    <scope>NUCLEOTIDE SEQUENCE [LARGE SCALE GENOMIC DNA]</scope>
</reference>
<dbReference type="AlphaFoldDB" id="A0A291BBX5"/>